<dbReference type="PROSITE" id="PS51864">
    <property type="entry name" value="ASTACIN"/>
    <property type="match status" value="1"/>
</dbReference>
<accession>A0A0N5A053</accession>
<dbReference type="PANTHER" id="PTHR10127:SF802">
    <property type="entry name" value="ZINC METALLOPROTEINASE NAS-10"/>
    <property type="match status" value="1"/>
</dbReference>
<reference evidence="7" key="1">
    <citation type="submission" date="2017-02" db="UniProtKB">
        <authorList>
            <consortium name="WormBaseParasite"/>
        </authorList>
    </citation>
    <scope>IDENTIFICATION</scope>
</reference>
<dbReference type="GO" id="GO:0008270">
    <property type="term" value="F:zinc ion binding"/>
    <property type="evidence" value="ECO:0007669"/>
    <property type="project" value="InterPro"/>
</dbReference>
<feature type="chain" id="PRO_5005892691" evidence="4">
    <location>
        <begin position="18"/>
        <end position="382"/>
    </location>
</feature>
<evidence type="ECO:0000313" key="6">
    <source>
        <dbReference type="Proteomes" id="UP000038045"/>
    </source>
</evidence>
<evidence type="ECO:0000313" key="7">
    <source>
        <dbReference type="WBParaSite" id="PTRK_0001467200.1"/>
    </source>
</evidence>
<feature type="signal peptide" evidence="4">
    <location>
        <begin position="1"/>
        <end position="17"/>
    </location>
</feature>
<dbReference type="Pfam" id="PF01400">
    <property type="entry name" value="Astacin"/>
    <property type="match status" value="1"/>
</dbReference>
<dbReference type="GO" id="GO:0004222">
    <property type="term" value="F:metalloendopeptidase activity"/>
    <property type="evidence" value="ECO:0007669"/>
    <property type="project" value="InterPro"/>
</dbReference>
<evidence type="ECO:0000256" key="1">
    <source>
        <dbReference type="ARBA" id="ARBA00022536"/>
    </source>
</evidence>
<organism evidence="6 7">
    <name type="scientific">Parastrongyloides trichosuri</name>
    <name type="common">Possum-specific nematode worm</name>
    <dbReference type="NCBI Taxonomy" id="131310"/>
    <lineage>
        <taxon>Eukaryota</taxon>
        <taxon>Metazoa</taxon>
        <taxon>Ecdysozoa</taxon>
        <taxon>Nematoda</taxon>
        <taxon>Chromadorea</taxon>
        <taxon>Rhabditida</taxon>
        <taxon>Tylenchina</taxon>
        <taxon>Panagrolaimomorpha</taxon>
        <taxon>Strongyloidoidea</taxon>
        <taxon>Strongyloididae</taxon>
        <taxon>Parastrongyloides</taxon>
    </lineage>
</organism>
<dbReference type="Proteomes" id="UP000038045">
    <property type="component" value="Unplaced"/>
</dbReference>
<name>A0A0N5A053_PARTI</name>
<dbReference type="InterPro" id="IPR006026">
    <property type="entry name" value="Peptidase_Metallo"/>
</dbReference>
<dbReference type="AlphaFoldDB" id="A0A0N5A053"/>
<dbReference type="Gene3D" id="2.60.120.290">
    <property type="entry name" value="Spermadhesin, CUB domain"/>
    <property type="match status" value="1"/>
</dbReference>
<comment type="caution">
    <text evidence="3">Lacks conserved residue(s) required for the propagation of feature annotation.</text>
</comment>
<evidence type="ECO:0000256" key="4">
    <source>
        <dbReference type="SAM" id="SignalP"/>
    </source>
</evidence>
<keyword evidence="6" id="KW-1185">Reference proteome</keyword>
<dbReference type="GO" id="GO:0006508">
    <property type="term" value="P:proteolysis"/>
    <property type="evidence" value="ECO:0007669"/>
    <property type="project" value="InterPro"/>
</dbReference>
<dbReference type="SUPFAM" id="SSF55486">
    <property type="entry name" value="Metalloproteases ('zincins'), catalytic domain"/>
    <property type="match status" value="1"/>
</dbReference>
<protein>
    <submittedName>
        <fullName evidence="7">ZnMc domain-containing protein</fullName>
    </submittedName>
</protein>
<dbReference type="WBParaSite" id="PTRK_0001467200.1">
    <property type="protein sequence ID" value="PTRK_0001467200.1"/>
    <property type="gene ID" value="PTRK_0001467200"/>
</dbReference>
<feature type="domain" description="Peptidase M12A" evidence="5">
    <location>
        <begin position="13"/>
        <end position="221"/>
    </location>
</feature>
<proteinExistence type="predicted"/>
<keyword evidence="4" id="KW-0732">Signal</keyword>
<evidence type="ECO:0000256" key="3">
    <source>
        <dbReference type="PROSITE-ProRule" id="PRU01211"/>
    </source>
</evidence>
<keyword evidence="1" id="KW-0245">EGF-like domain</keyword>
<dbReference type="SUPFAM" id="SSF49854">
    <property type="entry name" value="Spermadhesin, CUB domain"/>
    <property type="match status" value="1"/>
</dbReference>
<feature type="disulfide bond" evidence="3">
    <location>
        <begin position="80"/>
        <end position="102"/>
    </location>
</feature>
<dbReference type="Gene3D" id="3.40.390.10">
    <property type="entry name" value="Collagenase (Catalytic Domain)"/>
    <property type="match status" value="1"/>
</dbReference>
<keyword evidence="2 3" id="KW-1015">Disulfide bond</keyword>
<dbReference type="SMART" id="SM00235">
    <property type="entry name" value="ZnMc"/>
    <property type="match status" value="1"/>
</dbReference>
<evidence type="ECO:0000256" key="2">
    <source>
        <dbReference type="ARBA" id="ARBA00023157"/>
    </source>
</evidence>
<dbReference type="InterPro" id="IPR001506">
    <property type="entry name" value="Peptidase_M12A"/>
</dbReference>
<dbReference type="PANTHER" id="PTHR10127">
    <property type="entry name" value="DISCOIDIN, CUB, EGF, LAMININ , AND ZINC METALLOPROTEASE DOMAIN CONTAINING"/>
    <property type="match status" value="1"/>
</dbReference>
<sequence>MFFLTTLFLSLVAQIYGAIRTDYQWENVKNGIKLYNYTQNNQFGYVMKNLEEETCLKWNKSTTKLESGQGINVLKHNNECYSLEIGPNSSNVPNTIFATDWCMNNYYVMLGLVFNALGLSYEHNRNDRDTYVTINDSNVESYNKKYLQKDKDLNYTTETFGTTYDYGSITHGGPFYYSSSGKQTITPLGISEYIGWHNKTIGQRNIESFNEYKLFNYFYCNNTCPQTKLDCQRGGYRHPNNCNKCKCPHPFEGNNCEKIKANKEYCGDKPTIFTATEKEEKRGFATKATCYASITAPVNKKVQIRVHWLNFQISPDDICSPGYQNVVEIIFGKDESITGLCLCAYIGDKYQEVTITSDKNEAFIVFKASFIGPDFQFFYKAV</sequence>
<dbReference type="InterPro" id="IPR035914">
    <property type="entry name" value="Sperma_CUB_dom_sf"/>
</dbReference>
<evidence type="ECO:0000259" key="5">
    <source>
        <dbReference type="PROSITE" id="PS51864"/>
    </source>
</evidence>
<dbReference type="InterPro" id="IPR024079">
    <property type="entry name" value="MetalloPept_cat_dom_sf"/>
</dbReference>